<sequence length="326" mass="35857">MSECKKLLIFGATGLVGRHIVQQIIKGKDAFDRISVFTSPGTVSSKSGEIANLKNSGIEILVGNITDEDDVKKAYQGIDTVISAVGRNMIQHQTELIRLADETPNIHRFFPSEYGTDIEHGPESAAEKPHQNKLKVRSFIRSCRNLDYTFLVTGPYADGDPVLYLSPNHGATVTGSFDVRIKKAVLLGSGDLRIAFTTMTDVGKLLLAALTHPDASRNKALKVKSFTTTDTAILEEFEKQTGGEKWDVSYTSVEDLKRLEKEAWQTGNPLATVMTLRRIWATGGTLYDKWDNEVIGTPAVQNLAEAVTAAIDVQLHGEQELKRKLV</sequence>
<accession>A0A0D1YM52</accession>
<dbReference type="EMBL" id="KN846952">
    <property type="protein sequence ID" value="KIV82154.1"/>
    <property type="molecule type" value="Genomic_DNA"/>
</dbReference>
<evidence type="ECO:0000256" key="1">
    <source>
        <dbReference type="ARBA" id="ARBA00022857"/>
    </source>
</evidence>
<dbReference type="InterPro" id="IPR036291">
    <property type="entry name" value="NAD(P)-bd_dom_sf"/>
</dbReference>
<evidence type="ECO:0000313" key="4">
    <source>
        <dbReference type="EMBL" id="KIV82154.1"/>
    </source>
</evidence>
<dbReference type="Gene3D" id="3.90.25.10">
    <property type="entry name" value="UDP-galactose 4-epimerase, domain 1"/>
    <property type="match status" value="1"/>
</dbReference>
<keyword evidence="2" id="KW-0560">Oxidoreductase</keyword>
<dbReference type="OrthoDB" id="419598at2759"/>
<dbReference type="InterPro" id="IPR008030">
    <property type="entry name" value="NmrA-like"/>
</dbReference>
<dbReference type="HOGENOM" id="CLU_044876_2_0_1"/>
<gene>
    <name evidence="4" type="ORF">PV11_04282</name>
</gene>
<dbReference type="Gene3D" id="3.40.50.720">
    <property type="entry name" value="NAD(P)-binding Rossmann-like Domain"/>
    <property type="match status" value="1"/>
</dbReference>
<dbReference type="Proteomes" id="UP000053599">
    <property type="component" value="Unassembled WGS sequence"/>
</dbReference>
<keyword evidence="1" id="KW-0521">NADP</keyword>
<dbReference type="PANTHER" id="PTHR47706:SF11">
    <property type="entry name" value="ISOFLAVONE REDUCTASE FAMILY PROTEIN (AFU_ORTHOLOGUE AFUA_1G12510)"/>
    <property type="match status" value="1"/>
</dbReference>
<reference evidence="4 5" key="1">
    <citation type="submission" date="2015-01" db="EMBL/GenBank/DDBJ databases">
        <title>The Genome Sequence of Exophiala sideris CBS121828.</title>
        <authorList>
            <consortium name="The Broad Institute Genomics Platform"/>
            <person name="Cuomo C."/>
            <person name="de Hoog S."/>
            <person name="Gorbushina A."/>
            <person name="Stielow B."/>
            <person name="Teixiera M."/>
            <person name="Abouelleil A."/>
            <person name="Chapman S.B."/>
            <person name="Priest M."/>
            <person name="Young S.K."/>
            <person name="Wortman J."/>
            <person name="Nusbaum C."/>
            <person name="Birren B."/>
        </authorList>
    </citation>
    <scope>NUCLEOTIDE SEQUENCE [LARGE SCALE GENOMIC DNA]</scope>
    <source>
        <strain evidence="4 5">CBS 121828</strain>
    </source>
</reference>
<evidence type="ECO:0000259" key="3">
    <source>
        <dbReference type="Pfam" id="PF05368"/>
    </source>
</evidence>
<evidence type="ECO:0000256" key="2">
    <source>
        <dbReference type="ARBA" id="ARBA00023002"/>
    </source>
</evidence>
<dbReference type="AlphaFoldDB" id="A0A0D1YM52"/>
<organism evidence="4 5">
    <name type="scientific">Exophiala sideris</name>
    <dbReference type="NCBI Taxonomy" id="1016849"/>
    <lineage>
        <taxon>Eukaryota</taxon>
        <taxon>Fungi</taxon>
        <taxon>Dikarya</taxon>
        <taxon>Ascomycota</taxon>
        <taxon>Pezizomycotina</taxon>
        <taxon>Eurotiomycetes</taxon>
        <taxon>Chaetothyriomycetidae</taxon>
        <taxon>Chaetothyriales</taxon>
        <taxon>Herpotrichiellaceae</taxon>
        <taxon>Exophiala</taxon>
    </lineage>
</organism>
<dbReference type="STRING" id="1016849.A0A0D1YM52"/>
<dbReference type="PANTHER" id="PTHR47706">
    <property type="entry name" value="NMRA-LIKE FAMILY PROTEIN"/>
    <property type="match status" value="1"/>
</dbReference>
<dbReference type="Pfam" id="PF05368">
    <property type="entry name" value="NmrA"/>
    <property type="match status" value="1"/>
</dbReference>
<name>A0A0D1YM52_9EURO</name>
<evidence type="ECO:0000313" key="5">
    <source>
        <dbReference type="Proteomes" id="UP000053599"/>
    </source>
</evidence>
<protein>
    <recommendedName>
        <fullName evidence="3">NmrA-like domain-containing protein</fullName>
    </recommendedName>
</protein>
<dbReference type="SUPFAM" id="SSF51735">
    <property type="entry name" value="NAD(P)-binding Rossmann-fold domains"/>
    <property type="match status" value="1"/>
</dbReference>
<dbReference type="InterPro" id="IPR051609">
    <property type="entry name" value="NmrA/Isoflavone_reductase-like"/>
</dbReference>
<feature type="domain" description="NmrA-like" evidence="3">
    <location>
        <begin position="5"/>
        <end position="254"/>
    </location>
</feature>
<proteinExistence type="predicted"/>
<dbReference type="GO" id="GO:0016491">
    <property type="term" value="F:oxidoreductase activity"/>
    <property type="evidence" value="ECO:0007669"/>
    <property type="project" value="UniProtKB-KW"/>
</dbReference>